<proteinExistence type="predicted"/>
<dbReference type="OrthoDB" id="5681530at2"/>
<dbReference type="EMBL" id="MLHQ01000011">
    <property type="protein sequence ID" value="OOF58905.1"/>
    <property type="molecule type" value="Genomic_DNA"/>
</dbReference>
<dbReference type="AlphaFoldDB" id="A0A1V3JR81"/>
<evidence type="ECO:0000313" key="2">
    <source>
        <dbReference type="Proteomes" id="UP000188602"/>
    </source>
</evidence>
<dbReference type="RefSeq" id="WP_077423535.1">
    <property type="nucleotide sequence ID" value="NZ_MLHQ01000011.1"/>
</dbReference>
<name>A0A1V3JR81_9PAST</name>
<protein>
    <submittedName>
        <fullName evidence="1">Uncharacterized protein</fullName>
    </submittedName>
</protein>
<reference evidence="1 2" key="1">
    <citation type="submission" date="2016-10" db="EMBL/GenBank/DDBJ databases">
        <title>Rodentibacter gen. nov. and new species.</title>
        <authorList>
            <person name="Christensen H."/>
        </authorList>
    </citation>
    <scope>NUCLEOTIDE SEQUENCE [LARGE SCALE GENOMIC DNA]</scope>
    <source>
        <strain evidence="1 2">Ac151</strain>
    </source>
</reference>
<dbReference type="Proteomes" id="UP000188602">
    <property type="component" value="Unassembled WGS sequence"/>
</dbReference>
<comment type="caution">
    <text evidence="1">The sequence shown here is derived from an EMBL/GenBank/DDBJ whole genome shotgun (WGS) entry which is preliminary data.</text>
</comment>
<dbReference type="STRING" id="1907939.BKL49_05020"/>
<sequence>MNKLNPAGCLKSAGKWRDKYHRYRTKWEYFKRQNNETAANAIYHKMVMALDNVSYLTKKAEELAH</sequence>
<evidence type="ECO:0000313" key="1">
    <source>
        <dbReference type="EMBL" id="OOF58905.1"/>
    </source>
</evidence>
<accession>A0A1V3JR81</accession>
<gene>
    <name evidence="1" type="ORF">BKL49_05020</name>
</gene>
<keyword evidence="2" id="KW-1185">Reference proteome</keyword>
<organism evidence="1 2">
    <name type="scientific">Rodentibacter myodis</name>
    <dbReference type="NCBI Taxonomy" id="1907939"/>
    <lineage>
        <taxon>Bacteria</taxon>
        <taxon>Pseudomonadati</taxon>
        <taxon>Pseudomonadota</taxon>
        <taxon>Gammaproteobacteria</taxon>
        <taxon>Pasteurellales</taxon>
        <taxon>Pasteurellaceae</taxon>
        <taxon>Rodentibacter</taxon>
    </lineage>
</organism>